<dbReference type="EMBL" id="LSSN01001809">
    <property type="protein sequence ID" value="OMJ18236.1"/>
    <property type="molecule type" value="Genomic_DNA"/>
</dbReference>
<comment type="similarity">
    <text evidence="1">Belongs to the bacterial ribosomal protein bS21 family.</text>
</comment>
<protein>
    <submittedName>
        <fullName evidence="6">Uncharacterized protein</fullName>
    </submittedName>
</protein>
<gene>
    <name evidence="6" type="ORF">AYI70_g5469</name>
    <name evidence="5" type="ORF">AYI70_g9857</name>
</gene>
<evidence type="ECO:0000256" key="1">
    <source>
        <dbReference type="ARBA" id="ARBA00006640"/>
    </source>
</evidence>
<name>A0A1R1XUE1_9FUNG</name>
<evidence type="ECO:0000313" key="7">
    <source>
        <dbReference type="Proteomes" id="UP000187283"/>
    </source>
</evidence>
<evidence type="ECO:0000313" key="6">
    <source>
        <dbReference type="EMBL" id="OMJ18236.1"/>
    </source>
</evidence>
<evidence type="ECO:0000256" key="4">
    <source>
        <dbReference type="SAM" id="MobiDB-lite"/>
    </source>
</evidence>
<comment type="caution">
    <text evidence="6">The sequence shown here is derived from an EMBL/GenBank/DDBJ whole genome shotgun (WGS) entry which is preliminary data.</text>
</comment>
<dbReference type="InterPro" id="IPR052837">
    <property type="entry name" value="Mitoribosomal_bS21"/>
</dbReference>
<dbReference type="Pfam" id="PF01165">
    <property type="entry name" value="Ribosomal_S21"/>
    <property type="match status" value="1"/>
</dbReference>
<accession>A0A1R1XUE1</accession>
<dbReference type="GO" id="GO:0006412">
    <property type="term" value="P:translation"/>
    <property type="evidence" value="ECO:0007669"/>
    <property type="project" value="InterPro"/>
</dbReference>
<dbReference type="EMBL" id="LSSN01004608">
    <property type="protein sequence ID" value="OMJ11235.1"/>
    <property type="molecule type" value="Genomic_DNA"/>
</dbReference>
<dbReference type="GO" id="GO:1990904">
    <property type="term" value="C:ribonucleoprotein complex"/>
    <property type="evidence" value="ECO:0007669"/>
    <property type="project" value="UniProtKB-KW"/>
</dbReference>
<dbReference type="STRING" id="133412.A0A1R1XUE1"/>
<dbReference type="Proteomes" id="UP000187283">
    <property type="component" value="Unassembled WGS sequence"/>
</dbReference>
<evidence type="ECO:0000256" key="2">
    <source>
        <dbReference type="ARBA" id="ARBA00022980"/>
    </source>
</evidence>
<dbReference type="InterPro" id="IPR001911">
    <property type="entry name" value="Ribosomal_bS21"/>
</dbReference>
<sequence>MNNLIRTGLSTFSCRNFAKFSFSSGTKCMYSSSKNDGLSQTGQNPTVETPTSSDKNTTIPKLSSLKSSSESNLSSDSPIKGLFANSFNQKSQTGNKPQGNFMDNYKNYVRAPNSGNSGMNSRINKIDLFRDSFPDASKASFSGDYKNLKLQVESSYGRSIAVFGDNPVFALRKLQRIITQNKVRKILYLKKRHEKPFVKRARLAKEANAFRVKKQVREKVNMVLRMKGWGF</sequence>
<dbReference type="GO" id="GO:0005840">
    <property type="term" value="C:ribosome"/>
    <property type="evidence" value="ECO:0007669"/>
    <property type="project" value="UniProtKB-KW"/>
</dbReference>
<dbReference type="PANTHER" id="PTHR41237">
    <property type="entry name" value="37S RIBOSOMAL PROTEIN MRP21, MITOCHONDRIAL"/>
    <property type="match status" value="1"/>
</dbReference>
<dbReference type="OrthoDB" id="2501249at2759"/>
<feature type="region of interest" description="Disordered" evidence="4">
    <location>
        <begin position="33"/>
        <end position="76"/>
    </location>
</feature>
<dbReference type="AlphaFoldDB" id="A0A1R1XUE1"/>
<evidence type="ECO:0000256" key="3">
    <source>
        <dbReference type="ARBA" id="ARBA00023274"/>
    </source>
</evidence>
<dbReference type="GO" id="GO:0003735">
    <property type="term" value="F:structural constituent of ribosome"/>
    <property type="evidence" value="ECO:0007669"/>
    <property type="project" value="InterPro"/>
</dbReference>
<keyword evidence="2" id="KW-0689">Ribosomal protein</keyword>
<feature type="compositionally biased region" description="Polar residues" evidence="4">
    <location>
        <begin position="33"/>
        <end position="61"/>
    </location>
</feature>
<dbReference type="PANTHER" id="PTHR41237:SF1">
    <property type="entry name" value="SMALL RIBOSOMAL SUBUNIT PROTEIN BS21M"/>
    <property type="match status" value="1"/>
</dbReference>
<keyword evidence="7" id="KW-1185">Reference proteome</keyword>
<reference evidence="6 7" key="1">
    <citation type="submission" date="2017-01" db="EMBL/GenBank/DDBJ databases">
        <authorList>
            <person name="Mah S.A."/>
            <person name="Swanson W.J."/>
            <person name="Moy G.W."/>
            <person name="Vacquier V.D."/>
        </authorList>
    </citation>
    <scope>NUCLEOTIDE SEQUENCE [LARGE SCALE GENOMIC DNA]</scope>
    <source>
        <strain evidence="6 7">GSMNP</strain>
    </source>
</reference>
<feature type="compositionally biased region" description="Low complexity" evidence="4">
    <location>
        <begin position="62"/>
        <end position="76"/>
    </location>
</feature>
<organism evidence="6 7">
    <name type="scientific">Smittium culicis</name>
    <dbReference type="NCBI Taxonomy" id="133412"/>
    <lineage>
        <taxon>Eukaryota</taxon>
        <taxon>Fungi</taxon>
        <taxon>Fungi incertae sedis</taxon>
        <taxon>Zoopagomycota</taxon>
        <taxon>Kickxellomycotina</taxon>
        <taxon>Harpellomycetes</taxon>
        <taxon>Harpellales</taxon>
        <taxon>Legeriomycetaceae</taxon>
        <taxon>Smittium</taxon>
    </lineage>
</organism>
<keyword evidence="3" id="KW-0687">Ribonucleoprotein</keyword>
<proteinExistence type="inferred from homology"/>
<evidence type="ECO:0000313" key="5">
    <source>
        <dbReference type="EMBL" id="OMJ11235.1"/>
    </source>
</evidence>